<dbReference type="InterPro" id="IPR001873">
    <property type="entry name" value="ENaC"/>
</dbReference>
<dbReference type="Proteomes" id="UP000677054">
    <property type="component" value="Unassembled WGS sequence"/>
</dbReference>
<dbReference type="EMBL" id="LR903847">
    <property type="protein sequence ID" value="CAD7252342.1"/>
    <property type="molecule type" value="Genomic_DNA"/>
</dbReference>
<dbReference type="PANTHER" id="PTHR11690">
    <property type="entry name" value="AMILORIDE-SENSITIVE SODIUM CHANNEL-RELATED"/>
    <property type="match status" value="1"/>
</dbReference>
<evidence type="ECO:0000256" key="12">
    <source>
        <dbReference type="RuleBase" id="RU000679"/>
    </source>
</evidence>
<evidence type="ECO:0000313" key="13">
    <source>
        <dbReference type="EMBL" id="CAD7252342.1"/>
    </source>
</evidence>
<keyword evidence="8 12" id="KW-0406">Ion transport</keyword>
<evidence type="ECO:0000256" key="2">
    <source>
        <dbReference type="ARBA" id="ARBA00007193"/>
    </source>
</evidence>
<evidence type="ECO:0000256" key="10">
    <source>
        <dbReference type="ARBA" id="ARBA00023201"/>
    </source>
</evidence>
<dbReference type="EMBL" id="CAJPEV010004330">
    <property type="protein sequence ID" value="CAG0901603.1"/>
    <property type="molecule type" value="Genomic_DNA"/>
</dbReference>
<reference evidence="13" key="1">
    <citation type="submission" date="2020-11" db="EMBL/GenBank/DDBJ databases">
        <authorList>
            <person name="Tran Van P."/>
        </authorList>
    </citation>
    <scope>NUCLEOTIDE SEQUENCE</scope>
</reference>
<sequence>MVRVFSMKEKAEKGKTEKGHLELLSTMDYGIPGFSQLFGFIPAHPTKRILWATIFLLCLSITVYEVTTFSSEYASWPVTKKFDWAYHGTAPFPSITLCNENSFKPKVVKEYLKSGVVMSSYPIKDWDFKHFKDGPEILNAINRSFFHLEDALQGCLLSGKPCSDEEYFYAVGWWTEKVTESQGLCHTFQPDPNKPMPTGGGRLKGYILNFTDTGDWFCDSKDPICGHVQDSGWQIFLNEGMHTDRDAVWNDEVIQLASGETRRYRVSTTEETLLNRPGSPCFNGNNFSTTLNCLETCLYRNILELANVTCWPYWLPTLADFRPRPCGTEQEYQRIWLVSGKLLESDIAQNDLIDVQESESAVYPRELNYRTPCMTEKSRDVRHIEQISPKFLVSIKDGDDKLPRPEEILQKECKYCGRACHRKDYVPVARNGATISSGGAFVNIILDPDFQYHIEIWAYEFPQFISDFGQSIVITLHLIV</sequence>
<proteinExistence type="inferred from homology"/>
<organism evidence="13">
    <name type="scientific">Darwinula stevensoni</name>
    <dbReference type="NCBI Taxonomy" id="69355"/>
    <lineage>
        <taxon>Eukaryota</taxon>
        <taxon>Metazoa</taxon>
        <taxon>Ecdysozoa</taxon>
        <taxon>Arthropoda</taxon>
        <taxon>Crustacea</taxon>
        <taxon>Oligostraca</taxon>
        <taxon>Ostracoda</taxon>
        <taxon>Podocopa</taxon>
        <taxon>Podocopida</taxon>
        <taxon>Darwinulocopina</taxon>
        <taxon>Darwinuloidea</taxon>
        <taxon>Darwinulidae</taxon>
        <taxon>Darwinula</taxon>
    </lineage>
</organism>
<evidence type="ECO:0000313" key="14">
    <source>
        <dbReference type="Proteomes" id="UP000677054"/>
    </source>
</evidence>
<evidence type="ECO:0000256" key="9">
    <source>
        <dbReference type="ARBA" id="ARBA00023136"/>
    </source>
</evidence>
<keyword evidence="14" id="KW-1185">Reference proteome</keyword>
<dbReference type="GO" id="GO:0015280">
    <property type="term" value="F:ligand-gated sodium channel activity"/>
    <property type="evidence" value="ECO:0007669"/>
    <property type="project" value="TreeGrafter"/>
</dbReference>
<keyword evidence="5 12" id="KW-0812">Transmembrane</keyword>
<comment type="similarity">
    <text evidence="2 12">Belongs to the amiloride-sensitive sodium channel (TC 1.A.6) family.</text>
</comment>
<keyword evidence="6" id="KW-1133">Transmembrane helix</keyword>
<protein>
    <submittedName>
        <fullName evidence="13">Uncharacterized protein</fullName>
    </submittedName>
</protein>
<accession>A0A7R9ADS9</accession>
<evidence type="ECO:0000256" key="4">
    <source>
        <dbReference type="ARBA" id="ARBA00022461"/>
    </source>
</evidence>
<dbReference type="AlphaFoldDB" id="A0A7R9ADS9"/>
<keyword evidence="4 12" id="KW-0894">Sodium channel</keyword>
<keyword evidence="11 12" id="KW-0407">Ion channel</keyword>
<dbReference type="Pfam" id="PF00858">
    <property type="entry name" value="ASC"/>
    <property type="match status" value="1"/>
</dbReference>
<evidence type="ECO:0000256" key="8">
    <source>
        <dbReference type="ARBA" id="ARBA00023065"/>
    </source>
</evidence>
<evidence type="ECO:0000256" key="6">
    <source>
        <dbReference type="ARBA" id="ARBA00022989"/>
    </source>
</evidence>
<dbReference type="GO" id="GO:0005886">
    <property type="term" value="C:plasma membrane"/>
    <property type="evidence" value="ECO:0007669"/>
    <property type="project" value="TreeGrafter"/>
</dbReference>
<comment type="subcellular location">
    <subcellularLocation>
        <location evidence="1">Membrane</location>
        <topology evidence="1">Multi-pass membrane protein</topology>
    </subcellularLocation>
</comment>
<evidence type="ECO:0000256" key="3">
    <source>
        <dbReference type="ARBA" id="ARBA00022448"/>
    </source>
</evidence>
<keyword evidence="7" id="KW-0915">Sodium</keyword>
<dbReference type="PRINTS" id="PR01078">
    <property type="entry name" value="AMINACHANNEL"/>
</dbReference>
<name>A0A7R9ADS9_9CRUS</name>
<evidence type="ECO:0000256" key="7">
    <source>
        <dbReference type="ARBA" id="ARBA00023053"/>
    </source>
</evidence>
<keyword evidence="9" id="KW-0472">Membrane</keyword>
<gene>
    <name evidence="13" type="ORF">DSTB1V02_LOCUS12100</name>
</gene>
<dbReference type="PANTHER" id="PTHR11690:SF300">
    <property type="entry name" value="PICKPOCKET PROTEIN 19"/>
    <property type="match status" value="1"/>
</dbReference>
<evidence type="ECO:0000256" key="1">
    <source>
        <dbReference type="ARBA" id="ARBA00004141"/>
    </source>
</evidence>
<keyword evidence="10 12" id="KW-0739">Sodium transport</keyword>
<evidence type="ECO:0000256" key="11">
    <source>
        <dbReference type="ARBA" id="ARBA00023303"/>
    </source>
</evidence>
<evidence type="ECO:0000256" key="5">
    <source>
        <dbReference type="ARBA" id="ARBA00022692"/>
    </source>
</evidence>
<keyword evidence="3 12" id="KW-0813">Transport</keyword>